<dbReference type="Proteomes" id="UP000681341">
    <property type="component" value="Unassembled WGS sequence"/>
</dbReference>
<dbReference type="InterPro" id="IPR000836">
    <property type="entry name" value="PRTase_dom"/>
</dbReference>
<dbReference type="Gene3D" id="3.40.50.2020">
    <property type="match status" value="1"/>
</dbReference>
<dbReference type="GO" id="GO:0004845">
    <property type="term" value="F:uracil phosphoribosyltransferase activity"/>
    <property type="evidence" value="ECO:0007669"/>
    <property type="project" value="UniProtKB-EC"/>
</dbReference>
<comment type="function">
    <text evidence="4">Regulates the transcription of the pyrimidine nucleotide (pyr) operon in response to exogenous pyrimidines.</text>
</comment>
<evidence type="ECO:0000256" key="3">
    <source>
        <dbReference type="ARBA" id="ARBA00023163"/>
    </source>
</evidence>
<dbReference type="InterPro" id="IPR050137">
    <property type="entry name" value="PyrR_bifunctional"/>
</dbReference>
<comment type="catalytic activity">
    <reaction evidence="4">
        <text>UMP + diphosphate = 5-phospho-alpha-D-ribose 1-diphosphate + uracil</text>
        <dbReference type="Rhea" id="RHEA:13017"/>
        <dbReference type="ChEBI" id="CHEBI:17568"/>
        <dbReference type="ChEBI" id="CHEBI:33019"/>
        <dbReference type="ChEBI" id="CHEBI:57865"/>
        <dbReference type="ChEBI" id="CHEBI:58017"/>
        <dbReference type="EC" id="2.4.2.9"/>
    </reaction>
</comment>
<dbReference type="EC" id="2.4.2.9" evidence="4"/>
<dbReference type="InterPro" id="IPR023050">
    <property type="entry name" value="PyrR"/>
</dbReference>
<organism evidence="6 7">
    <name type="scientific">Glycomyces niveus</name>
    <dbReference type="NCBI Taxonomy" id="2820287"/>
    <lineage>
        <taxon>Bacteria</taxon>
        <taxon>Bacillati</taxon>
        <taxon>Actinomycetota</taxon>
        <taxon>Actinomycetes</taxon>
        <taxon>Glycomycetales</taxon>
        <taxon>Glycomycetaceae</taxon>
        <taxon>Glycomyces</taxon>
    </lineage>
</organism>
<evidence type="ECO:0000313" key="6">
    <source>
        <dbReference type="EMBL" id="MBO3733202.1"/>
    </source>
</evidence>
<sequence>MLLPTPCFWDRSLRSVTGGVAWPATKPFFNRPSSEAEKEVRVVSPALRQSEEDPSGKQILSGDDIGRILDRIAHQILEKTKGAPDTMLLGIPTRGVALAGRLADRIRRFADLDVPAGTLDITLYRDDLRRNALRALGPTDLPPGGVDDQRIILVDDVLYSGRTVRAALNALYDLGRPASVQLAILVDRGHRELPIRADYVGKNIPTARDESVAVRLTEYDGHDAVVLTGGRER</sequence>
<dbReference type="NCBIfam" id="NF003545">
    <property type="entry name" value="PRK05205.1-1"/>
    <property type="match status" value="1"/>
</dbReference>
<keyword evidence="2 4" id="KW-0805">Transcription regulation</keyword>
<dbReference type="InterPro" id="IPR029057">
    <property type="entry name" value="PRTase-like"/>
</dbReference>
<dbReference type="PANTHER" id="PTHR11608:SF0">
    <property type="entry name" value="BIFUNCTIONAL PROTEIN PYRR"/>
    <property type="match status" value="1"/>
</dbReference>
<dbReference type="HAMAP" id="MF_01219">
    <property type="entry name" value="PyrR"/>
    <property type="match status" value="1"/>
</dbReference>
<reference evidence="6 7" key="1">
    <citation type="submission" date="2021-03" db="EMBL/GenBank/DDBJ databases">
        <title>Glycomyces sp. nov., a novel actinomycete isolated from soil.</title>
        <authorList>
            <person name="Yang X."/>
            <person name="Xu X."/>
        </authorList>
    </citation>
    <scope>NUCLEOTIDE SEQUENCE [LARGE SCALE GENOMIC DNA]</scope>
    <source>
        <strain evidence="6 7">NEAU-S30</strain>
    </source>
</reference>
<evidence type="ECO:0000256" key="4">
    <source>
        <dbReference type="HAMAP-Rule" id="MF_01219"/>
    </source>
</evidence>
<protein>
    <recommendedName>
        <fullName evidence="4">Bifunctional protein PyrR</fullName>
    </recommendedName>
    <domain>
        <recommendedName>
            <fullName evidence="4">Pyrimidine operon regulatory protein</fullName>
        </recommendedName>
    </domain>
    <domain>
        <recommendedName>
            <fullName evidence="4">Uracil phosphoribosyltransferase</fullName>
            <shortName evidence="4">UPRTase</shortName>
            <ecNumber evidence="4">2.4.2.9</ecNumber>
        </recommendedName>
    </domain>
</protein>
<dbReference type="PANTHER" id="PTHR11608">
    <property type="entry name" value="BIFUNCTIONAL PROTEIN PYRR"/>
    <property type="match status" value="1"/>
</dbReference>
<dbReference type="NCBIfam" id="NF003549">
    <property type="entry name" value="PRK05205.1-5"/>
    <property type="match status" value="1"/>
</dbReference>
<evidence type="ECO:0000256" key="1">
    <source>
        <dbReference type="ARBA" id="ARBA00005565"/>
    </source>
</evidence>
<dbReference type="SUPFAM" id="SSF53271">
    <property type="entry name" value="PRTase-like"/>
    <property type="match status" value="1"/>
</dbReference>
<dbReference type="Pfam" id="PF00156">
    <property type="entry name" value="Pribosyltran"/>
    <property type="match status" value="1"/>
</dbReference>
<keyword evidence="4 6" id="KW-0808">Transferase</keyword>
<feature type="domain" description="Phosphoribosyltransferase" evidence="5">
    <location>
        <begin position="57"/>
        <end position="205"/>
    </location>
</feature>
<keyword evidence="7" id="KW-1185">Reference proteome</keyword>
<evidence type="ECO:0000313" key="7">
    <source>
        <dbReference type="Proteomes" id="UP000681341"/>
    </source>
</evidence>
<dbReference type="NCBIfam" id="NF003547">
    <property type="entry name" value="PRK05205.1-3"/>
    <property type="match status" value="1"/>
</dbReference>
<evidence type="ECO:0000256" key="2">
    <source>
        <dbReference type="ARBA" id="ARBA00023015"/>
    </source>
</evidence>
<gene>
    <name evidence="4 6" type="primary">pyrR</name>
    <name evidence="6" type="ORF">J5V16_10240</name>
</gene>
<dbReference type="CDD" id="cd06223">
    <property type="entry name" value="PRTases_typeI"/>
    <property type="match status" value="1"/>
</dbReference>
<feature type="short sequence motif" description="PRPP-binding" evidence="4">
    <location>
        <begin position="151"/>
        <end position="163"/>
    </location>
</feature>
<comment type="similarity">
    <text evidence="1 4">Belongs to the purine/pyrimidine phosphoribosyltransferase family. PyrR subfamily.</text>
</comment>
<accession>A0ABS3U682</accession>
<evidence type="ECO:0000259" key="5">
    <source>
        <dbReference type="Pfam" id="PF00156"/>
    </source>
</evidence>
<proteinExistence type="inferred from homology"/>
<name>A0ABS3U682_9ACTN</name>
<comment type="caution">
    <text evidence="6">The sequence shown here is derived from an EMBL/GenBank/DDBJ whole genome shotgun (WGS) entry which is preliminary data.</text>
</comment>
<dbReference type="EMBL" id="JAGFNP010000004">
    <property type="protein sequence ID" value="MBO3733202.1"/>
    <property type="molecule type" value="Genomic_DNA"/>
</dbReference>
<keyword evidence="4 6" id="KW-0328">Glycosyltransferase</keyword>
<comment type="function">
    <text evidence="4">Also displays a weak uracil phosphoribosyltransferase activity which is not physiologically significant.</text>
</comment>
<keyword evidence="3 4" id="KW-0804">Transcription</keyword>